<feature type="domain" description="AMP-activated protein kinase glycogen-binding" evidence="2">
    <location>
        <begin position="154"/>
        <end position="219"/>
    </location>
</feature>
<protein>
    <recommendedName>
        <fullName evidence="2">AMP-activated protein kinase glycogen-binding domain-containing protein</fullName>
    </recommendedName>
</protein>
<name>A0A078A6U3_STYLE</name>
<dbReference type="SUPFAM" id="SSF81296">
    <property type="entry name" value="E set domains"/>
    <property type="match status" value="1"/>
</dbReference>
<dbReference type="InterPro" id="IPR014756">
    <property type="entry name" value="Ig_E-set"/>
</dbReference>
<dbReference type="Gene3D" id="2.60.40.10">
    <property type="entry name" value="Immunoglobulins"/>
    <property type="match status" value="1"/>
</dbReference>
<evidence type="ECO:0000313" key="3">
    <source>
        <dbReference type="EMBL" id="CDW77292.1"/>
    </source>
</evidence>
<feature type="coiled-coil region" evidence="1">
    <location>
        <begin position="251"/>
        <end position="278"/>
    </location>
</feature>
<organism evidence="3 4">
    <name type="scientific">Stylonychia lemnae</name>
    <name type="common">Ciliate</name>
    <dbReference type="NCBI Taxonomy" id="5949"/>
    <lineage>
        <taxon>Eukaryota</taxon>
        <taxon>Sar</taxon>
        <taxon>Alveolata</taxon>
        <taxon>Ciliophora</taxon>
        <taxon>Intramacronucleata</taxon>
        <taxon>Spirotrichea</taxon>
        <taxon>Stichotrichia</taxon>
        <taxon>Sporadotrichida</taxon>
        <taxon>Oxytrichidae</taxon>
        <taxon>Stylonychinae</taxon>
        <taxon>Stylonychia</taxon>
    </lineage>
</organism>
<evidence type="ECO:0000256" key="1">
    <source>
        <dbReference type="SAM" id="Coils"/>
    </source>
</evidence>
<proteinExistence type="predicted"/>
<accession>A0A078A6U3</accession>
<dbReference type="InParanoid" id="A0A078A6U3"/>
<dbReference type="OrthoDB" id="320742at2759"/>
<keyword evidence="4" id="KW-1185">Reference proteome</keyword>
<reference evidence="3 4" key="1">
    <citation type="submission" date="2014-06" db="EMBL/GenBank/DDBJ databases">
        <authorList>
            <person name="Swart Estienne"/>
        </authorList>
    </citation>
    <scope>NUCLEOTIDE SEQUENCE [LARGE SCALE GENOMIC DNA]</scope>
    <source>
        <strain evidence="3 4">130c</strain>
    </source>
</reference>
<dbReference type="EMBL" id="CCKQ01006009">
    <property type="protein sequence ID" value="CDW77292.1"/>
    <property type="molecule type" value="Genomic_DNA"/>
</dbReference>
<evidence type="ECO:0000313" key="4">
    <source>
        <dbReference type="Proteomes" id="UP000039865"/>
    </source>
</evidence>
<evidence type="ECO:0000259" key="2">
    <source>
        <dbReference type="Pfam" id="PF16561"/>
    </source>
</evidence>
<dbReference type="Proteomes" id="UP000039865">
    <property type="component" value="Unassembled WGS sequence"/>
</dbReference>
<dbReference type="InterPro" id="IPR013783">
    <property type="entry name" value="Ig-like_fold"/>
</dbReference>
<dbReference type="Pfam" id="PF16561">
    <property type="entry name" value="AMPK1_CBM"/>
    <property type="match status" value="1"/>
</dbReference>
<gene>
    <name evidence="3" type="primary">Contig19711.g20901</name>
    <name evidence="3" type="ORF">STYLEM_6252</name>
</gene>
<keyword evidence="1" id="KW-0175">Coiled coil</keyword>
<feature type="coiled-coil region" evidence="1">
    <location>
        <begin position="6"/>
        <end position="54"/>
    </location>
</feature>
<dbReference type="AlphaFoldDB" id="A0A078A6U3"/>
<dbReference type="InterPro" id="IPR032640">
    <property type="entry name" value="AMPK1_CBM"/>
</dbReference>
<sequence length="719" mass="84089">MSEENNAQLLEKIDTQRNQVDELTSGYSSLQNSIEVLKRENEKLKKKLAFAQRKALQQTKGKNILSYTLEVLQQHNEETKNEDILVEEQQKSLQVESQKRLVFYVKINQQFQDDQDMEDLSQDVQDTTSIMQQKMVNAQFAYYSDSPLSLDQPVYIQGEFNKWKPALMERLANQIFYYDTKLLSGYRYRFNFKVDDKITTDCHQNSEQDQDNQDVNFNYILSTSAYNQNEESKIDPQILQKLPIFVHPDLISKREEELKQFQLNVAQLQDDTSQAVNEALQDYSKESENQKIEILSLFLKRNRFVLSKLILLRKIRKHGQALSNDDIVQSSSEQITIFDEENQRITKAIKYLIRGKIAKSLEHSLYYYINSYRSDTNELVLIRVYDNNGILLIDNQASEKNIINASESIFFESYQILFKEEELKFRHDLIHNKDHTLRLRYDVKMIPLEEFYTLECIPLETQPQLPLDSYQYQLEVYNGRVQTALGDQGKIKFEAYRDNFNYDSGNSRWAFIYTNEIQGNILNIFHIHLNEITENVSFEAHYLNENQIIDDFTDFTGSSANYRILVKNQRIHGLLFNCGSNNNGQVNFVEYRLNPGSLANVDYSNTLQYSTENMLVKVVNVPIGILAIPASNDIVQYPQSQLQHNSYGFCSERCLNQSLGRFLDVKVISVDNDETLLDNEENIAIPPCLMNDAMYDKKERYIALLKLDQWTPIELEKNF</sequence>